<feature type="binding site" evidence="6">
    <location>
        <position position="71"/>
    </location>
    <ligand>
        <name>Mg(2+)</name>
        <dbReference type="ChEBI" id="CHEBI:18420"/>
        <label>1</label>
    </ligand>
</feature>
<dbReference type="InterPro" id="IPR008162">
    <property type="entry name" value="Pyrophosphatase"/>
</dbReference>
<evidence type="ECO:0000256" key="2">
    <source>
        <dbReference type="ARBA" id="ARBA00022490"/>
    </source>
</evidence>
<dbReference type="InterPro" id="IPR036649">
    <property type="entry name" value="Pyrophosphatase_sf"/>
</dbReference>
<feature type="binding site" evidence="6">
    <location>
        <position position="30"/>
    </location>
    <ligand>
        <name>substrate</name>
    </ligand>
</feature>
<keyword evidence="3 6" id="KW-0479">Metal-binding</keyword>
<comment type="function">
    <text evidence="6">Catalyzes the hydrolysis of inorganic pyrophosphate (PPi) forming two phosphate ions.</text>
</comment>
<comment type="cofactor">
    <cofactor evidence="1 6">
        <name>Mg(2+)</name>
        <dbReference type="ChEBI" id="CHEBI:18420"/>
    </cofactor>
</comment>
<dbReference type="PANTHER" id="PTHR10286">
    <property type="entry name" value="INORGANIC PYROPHOSPHATASE"/>
    <property type="match status" value="1"/>
</dbReference>
<keyword evidence="2 6" id="KW-0963">Cytoplasm</keyword>
<evidence type="ECO:0000313" key="7">
    <source>
        <dbReference type="EMBL" id="MEJ1249592.1"/>
    </source>
</evidence>
<dbReference type="SUPFAM" id="SSF50324">
    <property type="entry name" value="Inorganic pyrophosphatase"/>
    <property type="match status" value="1"/>
</dbReference>
<evidence type="ECO:0000256" key="4">
    <source>
        <dbReference type="ARBA" id="ARBA00022801"/>
    </source>
</evidence>
<dbReference type="HAMAP" id="MF_00209">
    <property type="entry name" value="Inorganic_PPase"/>
    <property type="match status" value="1"/>
</dbReference>
<comment type="catalytic activity">
    <reaction evidence="6">
        <text>diphosphate + H2O = 2 phosphate + H(+)</text>
        <dbReference type="Rhea" id="RHEA:24576"/>
        <dbReference type="ChEBI" id="CHEBI:15377"/>
        <dbReference type="ChEBI" id="CHEBI:15378"/>
        <dbReference type="ChEBI" id="CHEBI:33019"/>
        <dbReference type="ChEBI" id="CHEBI:43474"/>
        <dbReference type="EC" id="3.6.1.1"/>
    </reaction>
</comment>
<evidence type="ECO:0000256" key="5">
    <source>
        <dbReference type="ARBA" id="ARBA00022842"/>
    </source>
</evidence>
<dbReference type="Proteomes" id="UP001364472">
    <property type="component" value="Unassembled WGS sequence"/>
</dbReference>
<dbReference type="GO" id="GO:0006796">
    <property type="term" value="P:phosphate-containing compound metabolic process"/>
    <property type="evidence" value="ECO:0007669"/>
    <property type="project" value="InterPro"/>
</dbReference>
<feature type="binding site" evidence="6">
    <location>
        <position position="56"/>
    </location>
    <ligand>
        <name>substrate</name>
    </ligand>
</feature>
<dbReference type="PROSITE" id="PS00387">
    <property type="entry name" value="PPASE"/>
    <property type="match status" value="1"/>
</dbReference>
<evidence type="ECO:0000256" key="1">
    <source>
        <dbReference type="ARBA" id="ARBA00001946"/>
    </source>
</evidence>
<protein>
    <recommendedName>
        <fullName evidence="6">Inorganic pyrophosphatase</fullName>
        <ecNumber evidence="6">3.6.1.1</ecNumber>
    </recommendedName>
    <alternativeName>
        <fullName evidence="6">Pyrophosphate phospho-hydrolase</fullName>
        <shortName evidence="6">PPase</shortName>
    </alternativeName>
</protein>
<gene>
    <name evidence="6 7" type="primary">ppa</name>
    <name evidence="7" type="ORF">WB794_07895</name>
</gene>
<dbReference type="Gene3D" id="3.90.80.10">
    <property type="entry name" value="Inorganic pyrophosphatase"/>
    <property type="match status" value="1"/>
</dbReference>
<dbReference type="CDD" id="cd00412">
    <property type="entry name" value="pyrophosphatase"/>
    <property type="match status" value="1"/>
</dbReference>
<evidence type="ECO:0000313" key="8">
    <source>
        <dbReference type="Proteomes" id="UP001364472"/>
    </source>
</evidence>
<comment type="subunit">
    <text evidence="6">Homohexamer.</text>
</comment>
<feature type="binding site" evidence="6">
    <location>
        <position position="66"/>
    </location>
    <ligand>
        <name>Mg(2+)</name>
        <dbReference type="ChEBI" id="CHEBI:18420"/>
        <label>1</label>
    </ligand>
</feature>
<evidence type="ECO:0000256" key="6">
    <source>
        <dbReference type="HAMAP-Rule" id="MF_00209"/>
    </source>
</evidence>
<keyword evidence="5 6" id="KW-0460">Magnesium</keyword>
<dbReference type="NCBIfam" id="NF002317">
    <property type="entry name" value="PRK01250.1"/>
    <property type="match status" value="1"/>
</dbReference>
<evidence type="ECO:0000256" key="3">
    <source>
        <dbReference type="ARBA" id="ARBA00022723"/>
    </source>
</evidence>
<accession>A0AAW9R5J4</accession>
<comment type="similarity">
    <text evidence="6">Belongs to the PPase family.</text>
</comment>
<dbReference type="FunFam" id="3.90.80.10:FF:000001">
    <property type="entry name" value="Inorganic pyrophosphatase"/>
    <property type="match status" value="1"/>
</dbReference>
<dbReference type="Pfam" id="PF00719">
    <property type="entry name" value="Pyrophosphatase"/>
    <property type="match status" value="1"/>
</dbReference>
<feature type="binding site" evidence="6">
    <location>
        <position position="71"/>
    </location>
    <ligand>
        <name>Mg(2+)</name>
        <dbReference type="ChEBI" id="CHEBI:18420"/>
        <label>2</label>
    </ligand>
</feature>
<keyword evidence="4 6" id="KW-0378">Hydrolase</keyword>
<proteinExistence type="inferred from homology"/>
<name>A0AAW9R5J4_9GAMM</name>
<feature type="binding site" evidence="6">
    <location>
        <position position="103"/>
    </location>
    <ligand>
        <name>Mg(2+)</name>
        <dbReference type="ChEBI" id="CHEBI:18420"/>
        <label>1</label>
    </ligand>
</feature>
<dbReference type="EC" id="3.6.1.1" evidence="6"/>
<keyword evidence="8" id="KW-1185">Reference proteome</keyword>
<comment type="caution">
    <text evidence="7">The sequence shown here is derived from an EMBL/GenBank/DDBJ whole genome shotgun (WGS) entry which is preliminary data.</text>
</comment>
<dbReference type="RefSeq" id="WP_337335308.1">
    <property type="nucleotide sequence ID" value="NZ_JBBDHC010000009.1"/>
</dbReference>
<dbReference type="EMBL" id="JBBDHC010000009">
    <property type="protein sequence ID" value="MEJ1249592.1"/>
    <property type="molecule type" value="Genomic_DNA"/>
</dbReference>
<organism evidence="7 8">
    <name type="scientific">Denitratimonas tolerans</name>
    <dbReference type="NCBI Taxonomy" id="1338420"/>
    <lineage>
        <taxon>Bacteria</taxon>
        <taxon>Pseudomonadati</taxon>
        <taxon>Pseudomonadota</taxon>
        <taxon>Gammaproteobacteria</taxon>
        <taxon>Lysobacterales</taxon>
        <taxon>Lysobacteraceae</taxon>
        <taxon>Denitratimonas</taxon>
    </lineage>
</organism>
<dbReference type="GO" id="GO:0004427">
    <property type="term" value="F:inorganic diphosphate phosphatase activity"/>
    <property type="evidence" value="ECO:0007669"/>
    <property type="project" value="UniProtKB-UniRule"/>
</dbReference>
<comment type="subcellular location">
    <subcellularLocation>
        <location evidence="6">Cytoplasm</location>
    </subcellularLocation>
</comment>
<reference evidence="7 8" key="1">
    <citation type="journal article" date="2016" name="Antonie Van Leeuwenhoek">
        <title>Denitratimonas tolerans gen. nov., sp. nov., a denitrifying bacterium isolated from a bioreactor for tannery wastewater treatment.</title>
        <authorList>
            <person name="Han S.I."/>
            <person name="Kim J.O."/>
            <person name="Lee Y.R."/>
            <person name="Ekpeghere K.I."/>
            <person name="Koh S.C."/>
            <person name="Whang K.S."/>
        </authorList>
    </citation>
    <scope>NUCLEOTIDE SEQUENCE [LARGE SCALE GENOMIC DNA]</scope>
    <source>
        <strain evidence="7 8">KACC 17565</strain>
    </source>
</reference>
<dbReference type="AlphaFoldDB" id="A0AAW9R5J4"/>
<feature type="binding site" evidence="6">
    <location>
        <position position="44"/>
    </location>
    <ligand>
        <name>substrate</name>
    </ligand>
</feature>
<dbReference type="GO" id="GO:0000287">
    <property type="term" value="F:magnesium ion binding"/>
    <property type="evidence" value="ECO:0007669"/>
    <property type="project" value="UniProtKB-UniRule"/>
</dbReference>
<sequence>MGLGLVDAGRDVPSEINVIIEIPKDSEPVKYEVDKASGAMFVDRILSTPMRYPCNYGYVPRTLGGDGDPVDVMVILPLPLVTGCVVRCRPVGVLQMTDEAGRDEKILAVPVGKIFAGYAHIEDIGQVSPHWLERIGHFFEHYKDLEKGKWVRVEGWGDAAAARQEILESQRRYEAAPAHQKPPAR</sequence>
<dbReference type="GO" id="GO:0005737">
    <property type="term" value="C:cytoplasm"/>
    <property type="evidence" value="ECO:0007669"/>
    <property type="project" value="UniProtKB-SubCell"/>
</dbReference>
<feature type="binding site" evidence="6">
    <location>
        <position position="142"/>
    </location>
    <ligand>
        <name>substrate</name>
    </ligand>
</feature>